<dbReference type="EMBL" id="LGIA01000069">
    <property type="protein sequence ID" value="KOH45833.1"/>
    <property type="molecule type" value="Genomic_DNA"/>
</dbReference>
<keyword evidence="3" id="KW-1185">Reference proteome</keyword>
<sequence length="70" mass="8414">MLLKIIFIRVCVWSNMFVSCSFIFFESIQRYKLQDKCIILVERMKQFSLNRENSWSKTPKRVGKMISGFL</sequence>
<organism evidence="2 3">
    <name type="scientific">Sunxiuqinia dokdonensis</name>
    <dbReference type="NCBI Taxonomy" id="1409788"/>
    <lineage>
        <taxon>Bacteria</taxon>
        <taxon>Pseudomonadati</taxon>
        <taxon>Bacteroidota</taxon>
        <taxon>Bacteroidia</taxon>
        <taxon>Marinilabiliales</taxon>
        <taxon>Prolixibacteraceae</taxon>
        <taxon>Sunxiuqinia</taxon>
    </lineage>
</organism>
<gene>
    <name evidence="2" type="ORF">NC99_13840</name>
</gene>
<reference evidence="3" key="1">
    <citation type="submission" date="2015-07" db="EMBL/GenBank/DDBJ databases">
        <title>Genome sequencing of Sunxiuqinia dokdonensis strain SK.</title>
        <authorList>
            <person name="Ahn S."/>
            <person name="Kim B.-C."/>
        </authorList>
    </citation>
    <scope>NUCLEOTIDE SEQUENCE [LARGE SCALE GENOMIC DNA]</scope>
    <source>
        <strain evidence="3">SK</strain>
    </source>
</reference>
<evidence type="ECO:0000313" key="3">
    <source>
        <dbReference type="Proteomes" id="UP000036958"/>
    </source>
</evidence>
<name>A0A0L8VBV1_9BACT</name>
<keyword evidence="1" id="KW-0812">Transmembrane</keyword>
<evidence type="ECO:0000256" key="1">
    <source>
        <dbReference type="SAM" id="Phobius"/>
    </source>
</evidence>
<accession>A0A0L8VBV1</accession>
<dbReference type="STRING" id="1409788.NC99_13840"/>
<dbReference type="AlphaFoldDB" id="A0A0L8VBV1"/>
<keyword evidence="1" id="KW-1133">Transmembrane helix</keyword>
<evidence type="ECO:0000313" key="2">
    <source>
        <dbReference type="EMBL" id="KOH45833.1"/>
    </source>
</evidence>
<keyword evidence="1" id="KW-0472">Membrane</keyword>
<proteinExistence type="predicted"/>
<feature type="transmembrane region" description="Helical" evidence="1">
    <location>
        <begin position="6"/>
        <end position="25"/>
    </location>
</feature>
<dbReference type="PROSITE" id="PS51257">
    <property type="entry name" value="PROKAR_LIPOPROTEIN"/>
    <property type="match status" value="1"/>
</dbReference>
<dbReference type="Proteomes" id="UP000036958">
    <property type="component" value="Unassembled WGS sequence"/>
</dbReference>
<protein>
    <submittedName>
        <fullName evidence="2">Uncharacterized protein</fullName>
    </submittedName>
</protein>
<comment type="caution">
    <text evidence="2">The sequence shown here is derived from an EMBL/GenBank/DDBJ whole genome shotgun (WGS) entry which is preliminary data.</text>
</comment>